<evidence type="ECO:0000256" key="3">
    <source>
        <dbReference type="ARBA" id="ARBA00038401"/>
    </source>
</evidence>
<organism evidence="5 6">
    <name type="scientific">Rhodamnia argentea</name>
    <dbReference type="NCBI Taxonomy" id="178133"/>
    <lineage>
        <taxon>Eukaryota</taxon>
        <taxon>Viridiplantae</taxon>
        <taxon>Streptophyta</taxon>
        <taxon>Embryophyta</taxon>
        <taxon>Tracheophyta</taxon>
        <taxon>Spermatophyta</taxon>
        <taxon>Magnoliopsida</taxon>
        <taxon>eudicotyledons</taxon>
        <taxon>Gunneridae</taxon>
        <taxon>Pentapetalae</taxon>
        <taxon>rosids</taxon>
        <taxon>malvids</taxon>
        <taxon>Myrtales</taxon>
        <taxon>Myrtaceae</taxon>
        <taxon>Myrtoideae</taxon>
        <taxon>Myrteae</taxon>
        <taxon>Australasian group</taxon>
        <taxon>Rhodamnia</taxon>
    </lineage>
</organism>
<dbReference type="Gene3D" id="1.25.10.10">
    <property type="entry name" value="Leucine-rich Repeat Variant"/>
    <property type="match status" value="1"/>
</dbReference>
<reference evidence="6" key="1">
    <citation type="submission" date="2025-08" db="UniProtKB">
        <authorList>
            <consortium name="RefSeq"/>
        </authorList>
    </citation>
    <scope>IDENTIFICATION</scope>
    <source>
        <tissue evidence="6">Leaf</tissue>
    </source>
</reference>
<evidence type="ECO:0000256" key="2">
    <source>
        <dbReference type="ARBA" id="ARBA00023242"/>
    </source>
</evidence>
<accession>A0ABM3HVK8</accession>
<dbReference type="InterPro" id="IPR011989">
    <property type="entry name" value="ARM-like"/>
</dbReference>
<comment type="subcellular location">
    <subcellularLocation>
        <location evidence="1">Nucleus</location>
    </subcellularLocation>
</comment>
<evidence type="ECO:0000313" key="6">
    <source>
        <dbReference type="RefSeq" id="XP_048140625.1"/>
    </source>
</evidence>
<keyword evidence="5" id="KW-1185">Reference proteome</keyword>
<dbReference type="PANTHER" id="PTHR23424:SF23">
    <property type="entry name" value="PROTEIN SAAL1"/>
    <property type="match status" value="1"/>
</dbReference>
<evidence type="ECO:0000256" key="1">
    <source>
        <dbReference type="ARBA" id="ARBA00004123"/>
    </source>
</evidence>
<evidence type="ECO:0000256" key="4">
    <source>
        <dbReference type="SAM" id="MobiDB-lite"/>
    </source>
</evidence>
<evidence type="ECO:0000313" key="5">
    <source>
        <dbReference type="Proteomes" id="UP000827889"/>
    </source>
</evidence>
<protein>
    <submittedName>
        <fullName evidence="6">Protein SAAL1 isoform X1</fullName>
    </submittedName>
</protein>
<dbReference type="InterPro" id="IPR052464">
    <property type="entry name" value="Synovial_Prolif_Regulator"/>
</dbReference>
<dbReference type="PANTHER" id="PTHR23424">
    <property type="entry name" value="SERUM AMYLOID A"/>
    <property type="match status" value="1"/>
</dbReference>
<dbReference type="RefSeq" id="XP_048140625.1">
    <property type="nucleotide sequence ID" value="XM_048284668.1"/>
</dbReference>
<keyword evidence="2" id="KW-0539">Nucleus</keyword>
<gene>
    <name evidence="6" type="primary">LOC115735435</name>
</gene>
<feature type="region of interest" description="Disordered" evidence="4">
    <location>
        <begin position="1"/>
        <end position="40"/>
    </location>
</feature>
<dbReference type="InterPro" id="IPR016024">
    <property type="entry name" value="ARM-type_fold"/>
</dbReference>
<comment type="similarity">
    <text evidence="3">Belongs to the SAAL1 family.</text>
</comment>
<dbReference type="SUPFAM" id="SSF48371">
    <property type="entry name" value="ARM repeat"/>
    <property type="match status" value="1"/>
</dbReference>
<name>A0ABM3HVK8_9MYRT</name>
<proteinExistence type="inferred from homology"/>
<dbReference type="GeneID" id="115735435"/>
<dbReference type="Proteomes" id="UP000827889">
    <property type="component" value="Chromosome 8"/>
</dbReference>
<feature type="compositionally biased region" description="Acidic residues" evidence="4">
    <location>
        <begin position="9"/>
        <end position="25"/>
    </location>
</feature>
<sequence>MAVDLESALQDEEEEEEEEHALDEDAPAHHPVAPPDESFELSTTVDPSYIISLIRKLLPPYQTYNSCSSGVEGNNSQKSNLDLIEEKLAPPDSTRVQGSAKEPSEIMDIIDDNKESACEEGKVDGESGCRNELPTASVVEEVWEGNGCILWDLAASQTHAELMVENLVLDVLLANPTVPQSARVREICLGIIGNLACHEVLMRHIVSTKGLVDAIVDQLFLDDTQCLCEACRFLTLAIQGNESNIWAEALLSDHVIRRLLWIAENTLNPLLIEKCVGLLLTISESQLVAPILLPPLVDIGLPNILFELLAYEMSQLTSEKSPERYPVLDVILRAIEALSVMDDHSHKISSNKELIGLVCDLVKLPDKMEIADSCVTAAVLMANIMSDVTNLATEMSQDLPFLQGLLGILPFAANDIEARNALWSIIVQLLVHIKESETGFSSLYQYVSVLASKCDMIEEDLLDHQTDSFIKHGSTDGCETKSNVIMALERMASLLHQWKTLKDNADENSLSGKHHVDGSLVDKLLHCCERYIGMLILPGN</sequence>